<feature type="domain" description="Histidine kinase" evidence="12">
    <location>
        <begin position="153"/>
        <end position="377"/>
    </location>
</feature>
<proteinExistence type="predicted"/>
<dbReference type="GO" id="GO:0005524">
    <property type="term" value="F:ATP binding"/>
    <property type="evidence" value="ECO:0007669"/>
    <property type="project" value="UniProtKB-KW"/>
</dbReference>
<keyword evidence="16" id="KW-1185">Reference proteome</keyword>
<dbReference type="InterPro" id="IPR011006">
    <property type="entry name" value="CheY-like_superfamily"/>
</dbReference>
<dbReference type="CDD" id="cd00130">
    <property type="entry name" value="PAS"/>
    <property type="match status" value="1"/>
</dbReference>
<reference evidence="15 16" key="1">
    <citation type="submission" date="2019-02" db="EMBL/GenBank/DDBJ databases">
        <title>Deep-cultivation of Planctomycetes and their phenomic and genomic characterization uncovers novel biology.</title>
        <authorList>
            <person name="Wiegand S."/>
            <person name="Jogler M."/>
            <person name="Boedeker C."/>
            <person name="Pinto D."/>
            <person name="Vollmers J."/>
            <person name="Rivas-Marin E."/>
            <person name="Kohn T."/>
            <person name="Peeters S.H."/>
            <person name="Heuer A."/>
            <person name="Rast P."/>
            <person name="Oberbeckmann S."/>
            <person name="Bunk B."/>
            <person name="Jeske O."/>
            <person name="Meyerdierks A."/>
            <person name="Storesund J.E."/>
            <person name="Kallscheuer N."/>
            <person name="Luecker S."/>
            <person name="Lage O.M."/>
            <person name="Pohl T."/>
            <person name="Merkel B.J."/>
            <person name="Hornburger P."/>
            <person name="Mueller R.-W."/>
            <person name="Bruemmer F."/>
            <person name="Labrenz M."/>
            <person name="Spormann A.M."/>
            <person name="Op Den Camp H."/>
            <person name="Overmann J."/>
            <person name="Amann R."/>
            <person name="Jetten M.S.M."/>
            <person name="Mascher T."/>
            <person name="Medema M.H."/>
            <person name="Devos D.P."/>
            <person name="Kaster A.-K."/>
            <person name="Ovreas L."/>
            <person name="Rohde M."/>
            <person name="Galperin M.Y."/>
            <person name="Jogler C."/>
        </authorList>
    </citation>
    <scope>NUCLEOTIDE SEQUENCE [LARGE SCALE GENOMIC DNA]</scope>
    <source>
        <strain evidence="15 16">Pla123a</strain>
    </source>
</reference>
<comment type="subunit">
    <text evidence="9">At low DSF concentrations, interacts with RpfF.</text>
</comment>
<dbReference type="CDD" id="cd17546">
    <property type="entry name" value="REC_hyHK_CKI1_RcsC-like"/>
    <property type="match status" value="1"/>
</dbReference>
<keyword evidence="6 15" id="KW-0418">Kinase</keyword>
<evidence type="ECO:0000256" key="4">
    <source>
        <dbReference type="ARBA" id="ARBA00022679"/>
    </source>
</evidence>
<dbReference type="CDD" id="cd00082">
    <property type="entry name" value="HisKA"/>
    <property type="match status" value="1"/>
</dbReference>
<sequence>MSAPSSIAGCGVTVDMLPIGVLVFDRDFRVHEWNAVLEDWTGLSREKVIGLSLKEHYPNLAEPALRARLDQVFDQGASVVLSSALHRSFLPVRRAGDALMPQRTSIRPLPDNRTLALAVIEDQTHSFKQLEELRAARRRSQAASMAKSEFLANMSHEIRTPMNSIIGLTGVVLDGELGAVQRDYLQTVACSAESLLAIIDDILDFSKIEAGKLRLSAEPFDLYEVLGATLKSLALSAEQSDLEVLLRVDPRTPERLSGDSARLRQVLVNLIGNSLKFTRQGQVLLEVAPADAADAPEGQIDLHFHLLDSGVGIAREKLSMIFEAFEQADTSSARQFGGTGLGLPISKRLVEQMHGRMWVESQVGVGSSFHFTARLGELEHAPQAGVPLADQRLLVVCGHPILRELVVEELSRHGAEVREASDLASAEELINQQASSGRYFSGAAFDSHVLQASPPDSLRLLEGLSAHRAVVAMLAPPSVSAATMGLESLQHVTRVSKPVLPRQLVAAFCPSTEQADDDASSPNLVGHEGVTGGTNQPRRLRVLLAEDSLPNQKLAIALLAREGHECVVAENGAQAVAALEFNAAGFDVALMDIQMPEMDGLTATSVIREREAATGASRIPIVAMTAHALKGDRAMCLDAGMDDYVTKPVRREALLSVLERVTSPAAAAFL</sequence>
<evidence type="ECO:0000256" key="11">
    <source>
        <dbReference type="PROSITE-ProRule" id="PRU00169"/>
    </source>
</evidence>
<dbReference type="SMART" id="SM00388">
    <property type="entry name" value="HisKA"/>
    <property type="match status" value="1"/>
</dbReference>
<comment type="caution">
    <text evidence="11">Lacks conserved residue(s) required for the propagation of feature annotation.</text>
</comment>
<dbReference type="Gene3D" id="3.30.565.10">
    <property type="entry name" value="Histidine kinase-like ATPase, C-terminal domain"/>
    <property type="match status" value="1"/>
</dbReference>
<evidence type="ECO:0000256" key="9">
    <source>
        <dbReference type="ARBA" id="ARBA00064003"/>
    </source>
</evidence>
<dbReference type="NCBIfam" id="TIGR00229">
    <property type="entry name" value="sensory_box"/>
    <property type="match status" value="1"/>
</dbReference>
<dbReference type="GO" id="GO:0000155">
    <property type="term" value="F:phosphorelay sensor kinase activity"/>
    <property type="evidence" value="ECO:0007669"/>
    <property type="project" value="InterPro"/>
</dbReference>
<evidence type="ECO:0000256" key="5">
    <source>
        <dbReference type="ARBA" id="ARBA00022741"/>
    </source>
</evidence>
<keyword evidence="3 11" id="KW-0597">Phosphoprotein</keyword>
<dbReference type="SUPFAM" id="SSF55874">
    <property type="entry name" value="ATPase domain of HSP90 chaperone/DNA topoisomerase II/histidine kinase"/>
    <property type="match status" value="1"/>
</dbReference>
<dbReference type="OrthoDB" id="9762493at2"/>
<evidence type="ECO:0000256" key="8">
    <source>
        <dbReference type="ARBA" id="ARBA00023012"/>
    </source>
</evidence>
<feature type="domain" description="Response regulatory" evidence="13">
    <location>
        <begin position="541"/>
        <end position="662"/>
    </location>
</feature>
<dbReference type="CDD" id="cd16922">
    <property type="entry name" value="HATPase_EvgS-ArcB-TorS-like"/>
    <property type="match status" value="1"/>
</dbReference>
<dbReference type="InterPro" id="IPR036890">
    <property type="entry name" value="HATPase_C_sf"/>
</dbReference>
<dbReference type="Pfam" id="PF00512">
    <property type="entry name" value="HisKA"/>
    <property type="match status" value="1"/>
</dbReference>
<keyword evidence="5" id="KW-0547">Nucleotide-binding</keyword>
<comment type="catalytic activity">
    <reaction evidence="1">
        <text>ATP + protein L-histidine = ADP + protein N-phospho-L-histidine.</text>
        <dbReference type="EC" id="2.7.13.3"/>
    </reaction>
</comment>
<dbReference type="InterPro" id="IPR001789">
    <property type="entry name" value="Sig_transdc_resp-reg_receiver"/>
</dbReference>
<dbReference type="InterPro" id="IPR005467">
    <property type="entry name" value="His_kinase_dom"/>
</dbReference>
<dbReference type="Gene3D" id="3.40.50.2300">
    <property type="match status" value="1"/>
</dbReference>
<evidence type="ECO:0000256" key="3">
    <source>
        <dbReference type="ARBA" id="ARBA00022553"/>
    </source>
</evidence>
<evidence type="ECO:0000256" key="2">
    <source>
        <dbReference type="ARBA" id="ARBA00012438"/>
    </source>
</evidence>
<feature type="domain" description="PAS" evidence="14">
    <location>
        <begin position="14"/>
        <end position="76"/>
    </location>
</feature>
<dbReference type="AlphaFoldDB" id="A0A5C5YQ02"/>
<dbReference type="InterPro" id="IPR036097">
    <property type="entry name" value="HisK_dim/P_sf"/>
</dbReference>
<keyword evidence="7" id="KW-0067">ATP-binding</keyword>
<dbReference type="PANTHER" id="PTHR45339">
    <property type="entry name" value="HYBRID SIGNAL TRANSDUCTION HISTIDINE KINASE J"/>
    <property type="match status" value="1"/>
</dbReference>
<evidence type="ECO:0000256" key="1">
    <source>
        <dbReference type="ARBA" id="ARBA00000085"/>
    </source>
</evidence>
<dbReference type="EMBL" id="SJPO01000005">
    <property type="protein sequence ID" value="TWT76985.1"/>
    <property type="molecule type" value="Genomic_DNA"/>
</dbReference>
<evidence type="ECO:0000259" key="12">
    <source>
        <dbReference type="PROSITE" id="PS50109"/>
    </source>
</evidence>
<organism evidence="15 16">
    <name type="scientific">Posidoniimonas polymericola</name>
    <dbReference type="NCBI Taxonomy" id="2528002"/>
    <lineage>
        <taxon>Bacteria</taxon>
        <taxon>Pseudomonadati</taxon>
        <taxon>Planctomycetota</taxon>
        <taxon>Planctomycetia</taxon>
        <taxon>Pirellulales</taxon>
        <taxon>Lacipirellulaceae</taxon>
        <taxon>Posidoniimonas</taxon>
    </lineage>
</organism>
<evidence type="ECO:0000313" key="16">
    <source>
        <dbReference type="Proteomes" id="UP000318478"/>
    </source>
</evidence>
<dbReference type="SMART" id="SM00091">
    <property type="entry name" value="PAS"/>
    <property type="match status" value="1"/>
</dbReference>
<dbReference type="SMART" id="SM00448">
    <property type="entry name" value="REC"/>
    <property type="match status" value="1"/>
</dbReference>
<dbReference type="FunFam" id="1.10.287.130:FF:000002">
    <property type="entry name" value="Two-component osmosensing histidine kinase"/>
    <property type="match status" value="1"/>
</dbReference>
<evidence type="ECO:0000256" key="6">
    <source>
        <dbReference type="ARBA" id="ARBA00022777"/>
    </source>
</evidence>
<dbReference type="Proteomes" id="UP000318478">
    <property type="component" value="Unassembled WGS sequence"/>
</dbReference>
<dbReference type="InterPro" id="IPR003661">
    <property type="entry name" value="HisK_dim/P_dom"/>
</dbReference>
<dbReference type="PRINTS" id="PR00344">
    <property type="entry name" value="BCTRLSENSOR"/>
</dbReference>
<evidence type="ECO:0000313" key="15">
    <source>
        <dbReference type="EMBL" id="TWT76985.1"/>
    </source>
</evidence>
<dbReference type="SUPFAM" id="SSF52172">
    <property type="entry name" value="CheY-like"/>
    <property type="match status" value="1"/>
</dbReference>
<protein>
    <recommendedName>
        <fullName evidence="10">Sensory/regulatory protein RpfC</fullName>
        <ecNumber evidence="2">2.7.13.3</ecNumber>
    </recommendedName>
</protein>
<dbReference type="Gene3D" id="1.10.287.130">
    <property type="match status" value="1"/>
</dbReference>
<accession>A0A5C5YQ02</accession>
<dbReference type="InterPro" id="IPR035965">
    <property type="entry name" value="PAS-like_dom_sf"/>
</dbReference>
<dbReference type="InterPro" id="IPR004358">
    <property type="entry name" value="Sig_transdc_His_kin-like_C"/>
</dbReference>
<dbReference type="RefSeq" id="WP_146587190.1">
    <property type="nucleotide sequence ID" value="NZ_SJPO01000005.1"/>
</dbReference>
<dbReference type="InterPro" id="IPR003594">
    <property type="entry name" value="HATPase_dom"/>
</dbReference>
<keyword evidence="8" id="KW-0902">Two-component regulatory system</keyword>
<dbReference type="InterPro" id="IPR013656">
    <property type="entry name" value="PAS_4"/>
</dbReference>
<dbReference type="SUPFAM" id="SSF55785">
    <property type="entry name" value="PYP-like sensor domain (PAS domain)"/>
    <property type="match status" value="1"/>
</dbReference>
<dbReference type="EC" id="2.7.13.3" evidence="2"/>
<dbReference type="PANTHER" id="PTHR45339:SF5">
    <property type="entry name" value="HISTIDINE KINASE"/>
    <property type="match status" value="1"/>
</dbReference>
<dbReference type="Pfam" id="PF00072">
    <property type="entry name" value="Response_reg"/>
    <property type="match status" value="1"/>
</dbReference>
<dbReference type="Pfam" id="PF02518">
    <property type="entry name" value="HATPase_c"/>
    <property type="match status" value="1"/>
</dbReference>
<feature type="modified residue" description="4-aspartylphosphate" evidence="11">
    <location>
        <position position="592"/>
    </location>
</feature>
<keyword evidence="4 15" id="KW-0808">Transferase</keyword>
<dbReference type="PROSITE" id="PS50112">
    <property type="entry name" value="PAS"/>
    <property type="match status" value="1"/>
</dbReference>
<dbReference type="FunFam" id="3.30.565.10:FF:000010">
    <property type="entry name" value="Sensor histidine kinase RcsC"/>
    <property type="match status" value="1"/>
</dbReference>
<dbReference type="SUPFAM" id="SSF47384">
    <property type="entry name" value="Homodimeric domain of signal transducing histidine kinase"/>
    <property type="match status" value="1"/>
</dbReference>
<name>A0A5C5YQ02_9BACT</name>
<comment type="caution">
    <text evidence="15">The sequence shown here is derived from an EMBL/GenBank/DDBJ whole genome shotgun (WGS) entry which is preliminary data.</text>
</comment>
<dbReference type="SMART" id="SM00387">
    <property type="entry name" value="HATPase_c"/>
    <property type="match status" value="1"/>
</dbReference>
<dbReference type="Gene3D" id="3.30.450.20">
    <property type="entry name" value="PAS domain"/>
    <property type="match status" value="1"/>
</dbReference>
<dbReference type="PROSITE" id="PS50110">
    <property type="entry name" value="RESPONSE_REGULATORY"/>
    <property type="match status" value="2"/>
</dbReference>
<dbReference type="Pfam" id="PF08448">
    <property type="entry name" value="PAS_4"/>
    <property type="match status" value="1"/>
</dbReference>
<evidence type="ECO:0000256" key="7">
    <source>
        <dbReference type="ARBA" id="ARBA00022840"/>
    </source>
</evidence>
<dbReference type="PROSITE" id="PS50109">
    <property type="entry name" value="HIS_KIN"/>
    <property type="match status" value="1"/>
</dbReference>
<feature type="domain" description="Response regulatory" evidence="13">
    <location>
        <begin position="392"/>
        <end position="512"/>
    </location>
</feature>
<evidence type="ECO:0000256" key="10">
    <source>
        <dbReference type="ARBA" id="ARBA00068150"/>
    </source>
</evidence>
<evidence type="ECO:0000259" key="13">
    <source>
        <dbReference type="PROSITE" id="PS50110"/>
    </source>
</evidence>
<dbReference type="InterPro" id="IPR000014">
    <property type="entry name" value="PAS"/>
</dbReference>
<gene>
    <name evidence="15" type="primary">barA_1</name>
    <name evidence="15" type="ORF">Pla123a_24100</name>
</gene>
<evidence type="ECO:0000259" key="14">
    <source>
        <dbReference type="PROSITE" id="PS50112"/>
    </source>
</evidence>